<dbReference type="Pfam" id="PF07734">
    <property type="entry name" value="FBA_1"/>
    <property type="match status" value="1"/>
</dbReference>
<sequence length="378" mass="43159">MMLDLLPREILFEILSRLPVKFLPRVKCVCKGLLCLISDPIFANMLASRGPKFLILSSSGLQSLDCSKASFTVQGALTNLDFHLPRDEIINISSVEIEGSCNGLACVALKINDNKENYRKLFLWNPSTGIYKKLPDLVLNLIGDVRMWGFGYDSSINDYKVVCATIASSGRHCRDPDSDYRYRILATKTNSWRELACVGCVPQCRNARCSHYDLPQGTLLNGTLHWLIDCYHRWPGISAFDLTEEQFSELPMPNVETLLHFWTLSVLDGCICLVSSSHRDRCVELWTMKEYGVESSWQKLFKLAENFREINYVYSLRPLCFTTKLRADQDDEVVLLNNKDELIRFKPKDRSTLERLNICGYRIAQAIPYEESLASPNI</sequence>
<dbReference type="PANTHER" id="PTHR31672">
    <property type="entry name" value="BNACNNG10540D PROTEIN"/>
    <property type="match status" value="1"/>
</dbReference>
<dbReference type="NCBIfam" id="TIGR01640">
    <property type="entry name" value="F_box_assoc_1"/>
    <property type="match status" value="1"/>
</dbReference>
<dbReference type="PANTHER" id="PTHR31672:SF13">
    <property type="entry name" value="F-BOX PROTEIN CPR30-LIKE"/>
    <property type="match status" value="1"/>
</dbReference>
<dbReference type="Gene3D" id="1.20.1280.50">
    <property type="match status" value="1"/>
</dbReference>
<dbReference type="InterPro" id="IPR036047">
    <property type="entry name" value="F-box-like_dom_sf"/>
</dbReference>
<dbReference type="InterPro" id="IPR006527">
    <property type="entry name" value="F-box-assoc_dom_typ1"/>
</dbReference>
<dbReference type="InterPro" id="IPR001810">
    <property type="entry name" value="F-box_dom"/>
</dbReference>
<dbReference type="Proteomes" id="UP001428341">
    <property type="component" value="Unassembled WGS sequence"/>
</dbReference>
<proteinExistence type="predicted"/>
<dbReference type="PROSITE" id="PS50181">
    <property type="entry name" value="FBOX"/>
    <property type="match status" value="1"/>
</dbReference>
<dbReference type="Pfam" id="PF00646">
    <property type="entry name" value="F-box"/>
    <property type="match status" value="1"/>
</dbReference>
<evidence type="ECO:0000259" key="1">
    <source>
        <dbReference type="PROSITE" id="PS50181"/>
    </source>
</evidence>
<accession>A0AAP0LVW1</accession>
<protein>
    <recommendedName>
        <fullName evidence="1">F-box domain-containing protein</fullName>
    </recommendedName>
</protein>
<organism evidence="2 3">
    <name type="scientific">Citrus x changshan-huyou</name>
    <dbReference type="NCBI Taxonomy" id="2935761"/>
    <lineage>
        <taxon>Eukaryota</taxon>
        <taxon>Viridiplantae</taxon>
        <taxon>Streptophyta</taxon>
        <taxon>Embryophyta</taxon>
        <taxon>Tracheophyta</taxon>
        <taxon>Spermatophyta</taxon>
        <taxon>Magnoliopsida</taxon>
        <taxon>eudicotyledons</taxon>
        <taxon>Gunneridae</taxon>
        <taxon>Pentapetalae</taxon>
        <taxon>rosids</taxon>
        <taxon>malvids</taxon>
        <taxon>Sapindales</taxon>
        <taxon>Rutaceae</taxon>
        <taxon>Aurantioideae</taxon>
        <taxon>Citrus</taxon>
    </lineage>
</organism>
<comment type="caution">
    <text evidence="2">The sequence shown here is derived from an EMBL/GenBank/DDBJ whole genome shotgun (WGS) entry which is preliminary data.</text>
</comment>
<gene>
    <name evidence="2" type="ORF">WN944_018226</name>
</gene>
<reference evidence="2 3" key="1">
    <citation type="submission" date="2024-05" db="EMBL/GenBank/DDBJ databases">
        <title>Haplotype-resolved chromosome-level genome assembly of Huyou (Citrus changshanensis).</title>
        <authorList>
            <person name="Miao C."/>
            <person name="Chen W."/>
            <person name="Wu Y."/>
            <person name="Wang L."/>
            <person name="Zhao S."/>
            <person name="Grierson D."/>
            <person name="Xu C."/>
            <person name="Chen K."/>
        </authorList>
    </citation>
    <scope>NUCLEOTIDE SEQUENCE [LARGE SCALE GENOMIC DNA]</scope>
    <source>
        <strain evidence="2">01-14</strain>
        <tissue evidence="2">Leaf</tissue>
    </source>
</reference>
<keyword evidence="3" id="KW-1185">Reference proteome</keyword>
<dbReference type="AlphaFoldDB" id="A0AAP0LVW1"/>
<evidence type="ECO:0000313" key="2">
    <source>
        <dbReference type="EMBL" id="KAK9186837.1"/>
    </source>
</evidence>
<dbReference type="InterPro" id="IPR017451">
    <property type="entry name" value="F-box-assoc_interact_dom"/>
</dbReference>
<name>A0AAP0LVW1_9ROSI</name>
<dbReference type="SUPFAM" id="SSF81383">
    <property type="entry name" value="F-box domain"/>
    <property type="match status" value="1"/>
</dbReference>
<dbReference type="EMBL" id="JBCGBO010000007">
    <property type="protein sequence ID" value="KAK9186837.1"/>
    <property type="molecule type" value="Genomic_DNA"/>
</dbReference>
<evidence type="ECO:0000313" key="3">
    <source>
        <dbReference type="Proteomes" id="UP001428341"/>
    </source>
</evidence>
<dbReference type="SMART" id="SM00256">
    <property type="entry name" value="FBOX"/>
    <property type="match status" value="1"/>
</dbReference>
<feature type="domain" description="F-box" evidence="1">
    <location>
        <begin position="1"/>
        <end position="45"/>
    </location>
</feature>
<dbReference type="InterPro" id="IPR050796">
    <property type="entry name" value="SCF_F-box_component"/>
</dbReference>